<dbReference type="PROSITE" id="PS51462">
    <property type="entry name" value="NUDIX"/>
    <property type="match status" value="1"/>
</dbReference>
<comment type="caution">
    <text evidence="4">The sequence shown here is derived from an EMBL/GenBank/DDBJ whole genome shotgun (WGS) entry which is preliminary data.</text>
</comment>
<evidence type="ECO:0000256" key="2">
    <source>
        <dbReference type="ARBA" id="ARBA00022801"/>
    </source>
</evidence>
<evidence type="ECO:0000259" key="3">
    <source>
        <dbReference type="PROSITE" id="PS51462"/>
    </source>
</evidence>
<feature type="domain" description="Nudix hydrolase" evidence="3">
    <location>
        <begin position="20"/>
        <end position="156"/>
    </location>
</feature>
<dbReference type="InterPro" id="IPR015797">
    <property type="entry name" value="NUDIX_hydrolase-like_dom_sf"/>
</dbReference>
<protein>
    <submittedName>
        <fullName evidence="4">NUDIX domain-containing protein</fullName>
    </submittedName>
</protein>
<dbReference type="SUPFAM" id="SSF55811">
    <property type="entry name" value="Nudix"/>
    <property type="match status" value="1"/>
</dbReference>
<dbReference type="InterPro" id="IPR000086">
    <property type="entry name" value="NUDIX_hydrolase_dom"/>
</dbReference>
<dbReference type="Proteomes" id="UP000278673">
    <property type="component" value="Unassembled WGS sequence"/>
</dbReference>
<accession>A0A3M2M1I8</accession>
<dbReference type="PANTHER" id="PTHR43736">
    <property type="entry name" value="ADP-RIBOSE PYROPHOSPHATASE"/>
    <property type="match status" value="1"/>
</dbReference>
<dbReference type="RefSeq" id="WP_122182933.1">
    <property type="nucleotide sequence ID" value="NZ_RFFJ01000023.1"/>
</dbReference>
<sequence length="315" mass="33018">MVDPAPELAAGVTLPVPEPGERWCVGAVILDAAGRVFAQRRSPRRRLFPDTWDLVGGHVEEGESLLGALAREVAEETGWRLRRVVRSLGVWTWVGDDGRGPRHEVDFVVEVEGDLGRPALEWERHPEYGWFGPAELHRLKEHKVSADQLVYRVAARALGAPELPPDTELLAALAGMDAAGRAWLAGPGGLDLALRQAPPGRPVPPAGPPFAGRGDGTRYHLSGGAVVAVAADGRAALVADTLGEAVELALGLPHWWRPDGGASPPGEAPVGAPGRAPVGWLGIVPAAPAILRARLADAVSRTTPELAAAVGGRPG</sequence>
<evidence type="ECO:0000313" key="4">
    <source>
        <dbReference type="EMBL" id="RMI43539.1"/>
    </source>
</evidence>
<dbReference type="Pfam" id="PF00293">
    <property type="entry name" value="NUDIX"/>
    <property type="match status" value="1"/>
</dbReference>
<organism evidence="4 5">
    <name type="scientific">Streptomyces triticirhizae</name>
    <dbReference type="NCBI Taxonomy" id="2483353"/>
    <lineage>
        <taxon>Bacteria</taxon>
        <taxon>Bacillati</taxon>
        <taxon>Actinomycetota</taxon>
        <taxon>Actinomycetes</taxon>
        <taxon>Kitasatosporales</taxon>
        <taxon>Streptomycetaceae</taxon>
        <taxon>Streptomyces</taxon>
    </lineage>
</organism>
<dbReference type="Gene3D" id="3.90.79.10">
    <property type="entry name" value="Nucleoside Triphosphate Pyrophosphohydrolase"/>
    <property type="match status" value="1"/>
</dbReference>
<reference evidence="4 5" key="1">
    <citation type="submission" date="2018-10" db="EMBL/GenBank/DDBJ databases">
        <title>Isolation, diversity and antifungal activity of actinobacteria from wheat.</title>
        <authorList>
            <person name="Han C."/>
        </authorList>
    </citation>
    <scope>NUCLEOTIDE SEQUENCE [LARGE SCALE GENOMIC DNA]</scope>
    <source>
        <strain evidence="4 5">NEAU-YY642</strain>
    </source>
</reference>
<proteinExistence type="inferred from homology"/>
<dbReference type="InterPro" id="IPR020084">
    <property type="entry name" value="NUDIX_hydrolase_CS"/>
</dbReference>
<evidence type="ECO:0000256" key="1">
    <source>
        <dbReference type="ARBA" id="ARBA00005582"/>
    </source>
</evidence>
<name>A0A3M2M1I8_9ACTN</name>
<gene>
    <name evidence="4" type="ORF">EBN88_06965</name>
</gene>
<dbReference type="GO" id="GO:0016787">
    <property type="term" value="F:hydrolase activity"/>
    <property type="evidence" value="ECO:0007669"/>
    <property type="project" value="UniProtKB-KW"/>
</dbReference>
<dbReference type="EMBL" id="RFFJ01000023">
    <property type="protein sequence ID" value="RMI43539.1"/>
    <property type="molecule type" value="Genomic_DNA"/>
</dbReference>
<dbReference type="PROSITE" id="PS00893">
    <property type="entry name" value="NUDIX_BOX"/>
    <property type="match status" value="1"/>
</dbReference>
<comment type="similarity">
    <text evidence="1">Belongs to the Nudix hydrolase family.</text>
</comment>
<evidence type="ECO:0000313" key="5">
    <source>
        <dbReference type="Proteomes" id="UP000278673"/>
    </source>
</evidence>
<keyword evidence="2" id="KW-0378">Hydrolase</keyword>
<dbReference type="AlphaFoldDB" id="A0A3M2M1I8"/>
<keyword evidence="5" id="KW-1185">Reference proteome</keyword>
<dbReference type="CDD" id="cd02883">
    <property type="entry name" value="NUDIX_Hydrolase"/>
    <property type="match status" value="1"/>
</dbReference>
<dbReference type="PANTHER" id="PTHR43736:SF1">
    <property type="entry name" value="DIHYDRONEOPTERIN TRIPHOSPHATE DIPHOSPHATASE"/>
    <property type="match status" value="1"/>
</dbReference>